<reference evidence="1" key="3">
    <citation type="journal article" date="2017" name="Nature">
        <title>Genome sequence of the progenitor of the wheat D genome Aegilops tauschii.</title>
        <authorList>
            <person name="Luo M.C."/>
            <person name="Gu Y.Q."/>
            <person name="Puiu D."/>
            <person name="Wang H."/>
            <person name="Twardziok S.O."/>
            <person name="Deal K.R."/>
            <person name="Huo N."/>
            <person name="Zhu T."/>
            <person name="Wang L."/>
            <person name="Wang Y."/>
            <person name="McGuire P.E."/>
            <person name="Liu S."/>
            <person name="Long H."/>
            <person name="Ramasamy R.K."/>
            <person name="Rodriguez J.C."/>
            <person name="Van S.L."/>
            <person name="Yuan L."/>
            <person name="Wang Z."/>
            <person name="Xia Z."/>
            <person name="Xiao L."/>
            <person name="Anderson O.D."/>
            <person name="Ouyang S."/>
            <person name="Liang Y."/>
            <person name="Zimin A.V."/>
            <person name="Pertea G."/>
            <person name="Qi P."/>
            <person name="Bennetzen J.L."/>
            <person name="Dai X."/>
            <person name="Dawson M.W."/>
            <person name="Muller H.G."/>
            <person name="Kugler K."/>
            <person name="Rivarola-Duarte L."/>
            <person name="Spannagl M."/>
            <person name="Mayer K.F.X."/>
            <person name="Lu F.H."/>
            <person name="Bevan M.W."/>
            <person name="Leroy P."/>
            <person name="Li P."/>
            <person name="You F.M."/>
            <person name="Sun Q."/>
            <person name="Liu Z."/>
            <person name="Lyons E."/>
            <person name="Wicker T."/>
            <person name="Salzberg S.L."/>
            <person name="Devos K.M."/>
            <person name="Dvorak J."/>
        </authorList>
    </citation>
    <scope>NUCLEOTIDE SEQUENCE [LARGE SCALE GENOMIC DNA]</scope>
    <source>
        <strain evidence="1">cv. AL8/78</strain>
    </source>
</reference>
<dbReference type="EnsemblPlants" id="AET3Gv20425100.5">
    <property type="protein sequence ID" value="AET3Gv20425100.5"/>
    <property type="gene ID" value="AET3Gv20425100"/>
</dbReference>
<reference evidence="2" key="1">
    <citation type="journal article" date="2014" name="Science">
        <title>Ancient hybridizations among the ancestral genomes of bread wheat.</title>
        <authorList>
            <consortium name="International Wheat Genome Sequencing Consortium,"/>
            <person name="Marcussen T."/>
            <person name="Sandve S.R."/>
            <person name="Heier L."/>
            <person name="Spannagl M."/>
            <person name="Pfeifer M."/>
            <person name="Jakobsen K.S."/>
            <person name="Wulff B.B."/>
            <person name="Steuernagel B."/>
            <person name="Mayer K.F."/>
            <person name="Olsen O.A."/>
        </authorList>
    </citation>
    <scope>NUCLEOTIDE SEQUENCE [LARGE SCALE GENOMIC DNA]</scope>
    <source>
        <strain evidence="2">cv. AL8/78</strain>
    </source>
</reference>
<keyword evidence="2" id="KW-1185">Reference proteome</keyword>
<dbReference type="Gramene" id="AET3Gv20425100.5">
    <property type="protein sequence ID" value="AET3Gv20425100.5"/>
    <property type="gene ID" value="AET3Gv20425100"/>
</dbReference>
<protein>
    <submittedName>
        <fullName evidence="1">Uncharacterized protein</fullName>
    </submittedName>
</protein>
<dbReference type="PANTHER" id="PTHR36893:SF1">
    <property type="entry name" value="BULB-TYPE LECTIN DOMAIN-CONTAINING PROTEIN"/>
    <property type="match status" value="1"/>
</dbReference>
<reference evidence="2" key="2">
    <citation type="journal article" date="2017" name="Nat. Plants">
        <title>The Aegilops tauschii genome reveals multiple impacts of transposons.</title>
        <authorList>
            <person name="Zhao G."/>
            <person name="Zou C."/>
            <person name="Li K."/>
            <person name="Wang K."/>
            <person name="Li T."/>
            <person name="Gao L."/>
            <person name="Zhang X."/>
            <person name="Wang H."/>
            <person name="Yang Z."/>
            <person name="Liu X."/>
            <person name="Jiang W."/>
            <person name="Mao L."/>
            <person name="Kong X."/>
            <person name="Jiao Y."/>
            <person name="Jia J."/>
        </authorList>
    </citation>
    <scope>NUCLEOTIDE SEQUENCE [LARGE SCALE GENOMIC DNA]</scope>
    <source>
        <strain evidence="2">cv. AL8/78</strain>
    </source>
</reference>
<reference evidence="1" key="4">
    <citation type="submission" date="2019-03" db="UniProtKB">
        <authorList>
            <consortium name="EnsemblPlants"/>
        </authorList>
    </citation>
    <scope>IDENTIFICATION</scope>
</reference>
<dbReference type="AlphaFoldDB" id="A0A453EQS7"/>
<proteinExistence type="predicted"/>
<name>A0A453EQS7_AEGTS</name>
<organism evidence="1 2">
    <name type="scientific">Aegilops tauschii subsp. strangulata</name>
    <name type="common">Goatgrass</name>
    <dbReference type="NCBI Taxonomy" id="200361"/>
    <lineage>
        <taxon>Eukaryota</taxon>
        <taxon>Viridiplantae</taxon>
        <taxon>Streptophyta</taxon>
        <taxon>Embryophyta</taxon>
        <taxon>Tracheophyta</taxon>
        <taxon>Spermatophyta</taxon>
        <taxon>Magnoliopsida</taxon>
        <taxon>Liliopsida</taxon>
        <taxon>Poales</taxon>
        <taxon>Poaceae</taxon>
        <taxon>BOP clade</taxon>
        <taxon>Pooideae</taxon>
        <taxon>Triticodae</taxon>
        <taxon>Triticeae</taxon>
        <taxon>Triticinae</taxon>
        <taxon>Aegilops</taxon>
    </lineage>
</organism>
<dbReference type="Proteomes" id="UP000015105">
    <property type="component" value="Chromosome 3D"/>
</dbReference>
<reference evidence="1" key="5">
    <citation type="journal article" date="2021" name="G3 (Bethesda)">
        <title>Aegilops tauschii genome assembly Aet v5.0 features greater sequence contiguity and improved annotation.</title>
        <authorList>
            <person name="Wang L."/>
            <person name="Zhu T."/>
            <person name="Rodriguez J.C."/>
            <person name="Deal K.R."/>
            <person name="Dubcovsky J."/>
            <person name="McGuire P.E."/>
            <person name="Lux T."/>
            <person name="Spannagl M."/>
            <person name="Mayer K.F.X."/>
            <person name="Baldrich P."/>
            <person name="Meyers B.C."/>
            <person name="Huo N."/>
            <person name="Gu Y.Q."/>
            <person name="Zhou H."/>
            <person name="Devos K.M."/>
            <person name="Bennetzen J.L."/>
            <person name="Unver T."/>
            <person name="Budak H."/>
            <person name="Gulick P.J."/>
            <person name="Galiba G."/>
            <person name="Kalapos B."/>
            <person name="Nelson D.R."/>
            <person name="Li P."/>
            <person name="You F.M."/>
            <person name="Luo M.C."/>
            <person name="Dvorak J."/>
        </authorList>
    </citation>
    <scope>NUCLEOTIDE SEQUENCE [LARGE SCALE GENOMIC DNA]</scope>
    <source>
        <strain evidence="1">cv. AL8/78</strain>
    </source>
</reference>
<accession>A0A453EQS7</accession>
<dbReference type="PANTHER" id="PTHR36893">
    <property type="entry name" value="OS01G0275950 PROTEIN"/>
    <property type="match status" value="1"/>
</dbReference>
<evidence type="ECO:0000313" key="2">
    <source>
        <dbReference type="Proteomes" id="UP000015105"/>
    </source>
</evidence>
<evidence type="ECO:0000313" key="1">
    <source>
        <dbReference type="EnsemblPlants" id="AET3Gv20425100.5"/>
    </source>
</evidence>
<sequence>DEQVAAVRPVPFSKDAVVFELRDGRLAELRRAAEGRGGWEWARIIGTPASACMTSYWTAVAT</sequence>